<accession>A0A7N2R318</accession>
<protein>
    <recommendedName>
        <fullName evidence="4">DUF4283 domain-containing protein</fullName>
    </recommendedName>
</protein>
<sequence length="362" mass="40518">MDDLDKVLLQGLWSYNKYLLILHKLQAGESARKVCLDRVSFWIQIHGLPTMSQTKEIGTRIGETLGLVEKMDVDDKGFCMGGCLCIRVSVKTTEPLCRGRKLRLGKAEPIWESLRLEEKQFGVWMRAMPERSQKPQLVEGMRNGSSREDGDVDKMIDRMVSIPRKSTMGWQEARGLQVCTSEPTNFDWENENNTRQLENCVEQVKPGLALEKDFEKQLAEIGAGIHDKDAELMKVVGAEPKGMESSLGQDSLLKHTHVNGLSSEGKGPKKTKTASLATRKDNMAGVHSNSCTETRTAQGVDMDADRKEVGNKRRCCTPLMEIGGENGNGKRVKVEGEVKELGKVLKQYLRLVESVEQARWAQ</sequence>
<dbReference type="EMBL" id="LRBV02000004">
    <property type="status" value="NOT_ANNOTATED_CDS"/>
    <property type="molecule type" value="Genomic_DNA"/>
</dbReference>
<reference evidence="2 3" key="1">
    <citation type="journal article" date="2016" name="G3 (Bethesda)">
        <title>First Draft Assembly and Annotation of the Genome of a California Endemic Oak Quercus lobata Nee (Fagaceae).</title>
        <authorList>
            <person name="Sork V.L."/>
            <person name="Fitz-Gibbon S.T."/>
            <person name="Puiu D."/>
            <person name="Crepeau M."/>
            <person name="Gugger P.F."/>
            <person name="Sherman R."/>
            <person name="Stevens K."/>
            <person name="Langley C.H."/>
            <person name="Pellegrini M."/>
            <person name="Salzberg S.L."/>
        </authorList>
    </citation>
    <scope>NUCLEOTIDE SEQUENCE [LARGE SCALE GENOMIC DNA]</scope>
    <source>
        <strain evidence="2 3">cv. SW786</strain>
    </source>
</reference>
<reference evidence="2" key="2">
    <citation type="submission" date="2021-01" db="UniProtKB">
        <authorList>
            <consortium name="EnsemblPlants"/>
        </authorList>
    </citation>
    <scope>IDENTIFICATION</scope>
</reference>
<organism evidence="2 3">
    <name type="scientific">Quercus lobata</name>
    <name type="common">Valley oak</name>
    <dbReference type="NCBI Taxonomy" id="97700"/>
    <lineage>
        <taxon>Eukaryota</taxon>
        <taxon>Viridiplantae</taxon>
        <taxon>Streptophyta</taxon>
        <taxon>Embryophyta</taxon>
        <taxon>Tracheophyta</taxon>
        <taxon>Spermatophyta</taxon>
        <taxon>Magnoliopsida</taxon>
        <taxon>eudicotyledons</taxon>
        <taxon>Gunneridae</taxon>
        <taxon>Pentapetalae</taxon>
        <taxon>rosids</taxon>
        <taxon>fabids</taxon>
        <taxon>Fagales</taxon>
        <taxon>Fagaceae</taxon>
        <taxon>Quercus</taxon>
    </lineage>
</organism>
<evidence type="ECO:0000256" key="1">
    <source>
        <dbReference type="SAM" id="MobiDB-lite"/>
    </source>
</evidence>
<dbReference type="AlphaFoldDB" id="A0A7N2R318"/>
<evidence type="ECO:0000313" key="2">
    <source>
        <dbReference type="EnsemblPlants" id="QL04p038013:mrna"/>
    </source>
</evidence>
<dbReference type="InterPro" id="IPR040256">
    <property type="entry name" value="At4g02000-like"/>
</dbReference>
<dbReference type="EnsemblPlants" id="QL04p038013:mrna">
    <property type="protein sequence ID" value="QL04p038013:mrna"/>
    <property type="gene ID" value="QL04p038013"/>
</dbReference>
<dbReference type="InParanoid" id="A0A7N2R318"/>
<dbReference type="Proteomes" id="UP000594261">
    <property type="component" value="Chromosome 4"/>
</dbReference>
<name>A0A7N2R318_QUELO</name>
<dbReference type="Gramene" id="QL04p038013:mrna">
    <property type="protein sequence ID" value="QL04p038013:mrna"/>
    <property type="gene ID" value="QL04p038013"/>
</dbReference>
<dbReference type="PANTHER" id="PTHR31286:SF167">
    <property type="entry name" value="OS09G0268800 PROTEIN"/>
    <property type="match status" value="1"/>
</dbReference>
<keyword evidence="3" id="KW-1185">Reference proteome</keyword>
<dbReference type="PANTHER" id="PTHR31286">
    <property type="entry name" value="GLYCINE-RICH CELL WALL STRUCTURAL PROTEIN 1.8-LIKE"/>
    <property type="match status" value="1"/>
</dbReference>
<feature type="region of interest" description="Disordered" evidence="1">
    <location>
        <begin position="258"/>
        <end position="277"/>
    </location>
</feature>
<proteinExistence type="predicted"/>
<feature type="compositionally biased region" description="Polar residues" evidence="1">
    <location>
        <begin position="287"/>
        <end position="297"/>
    </location>
</feature>
<evidence type="ECO:0000313" key="3">
    <source>
        <dbReference type="Proteomes" id="UP000594261"/>
    </source>
</evidence>
<feature type="region of interest" description="Disordered" evidence="1">
    <location>
        <begin position="283"/>
        <end position="309"/>
    </location>
</feature>
<evidence type="ECO:0008006" key="4">
    <source>
        <dbReference type="Google" id="ProtNLM"/>
    </source>
</evidence>